<dbReference type="SUPFAM" id="SSF52129">
    <property type="entry name" value="Caspase-like"/>
    <property type="match status" value="1"/>
</dbReference>
<feature type="domain" description="Caspase family p10" evidence="19">
    <location>
        <begin position="361"/>
        <end position="450"/>
    </location>
</feature>
<dbReference type="FunFam" id="3.40.50.1460:FF:000008">
    <property type="entry name" value="caspase-8 isoform X1"/>
    <property type="match status" value="1"/>
</dbReference>
<protein>
    <recommendedName>
        <fullName evidence="15">Caspase-8</fullName>
        <ecNumber evidence="14">3.4.22.61</ecNumber>
    </recommendedName>
</protein>
<dbReference type="OMA" id="HFRTMNT"/>
<dbReference type="SMART" id="SM00115">
    <property type="entry name" value="CASc"/>
    <property type="match status" value="1"/>
</dbReference>
<dbReference type="SUPFAM" id="SSF47986">
    <property type="entry name" value="DEATH domain"/>
    <property type="match status" value="1"/>
</dbReference>
<evidence type="ECO:0000256" key="3">
    <source>
        <dbReference type="ARBA" id="ARBA00010134"/>
    </source>
</evidence>
<evidence type="ECO:0000256" key="9">
    <source>
        <dbReference type="ARBA" id="ARBA00022801"/>
    </source>
</evidence>
<evidence type="ECO:0000256" key="13">
    <source>
        <dbReference type="ARBA" id="ARBA00051626"/>
    </source>
</evidence>
<dbReference type="GO" id="GO:0005886">
    <property type="term" value="C:plasma membrane"/>
    <property type="evidence" value="ECO:0007669"/>
    <property type="project" value="UniProtKB-ARBA"/>
</dbReference>
<dbReference type="InterPro" id="IPR033139">
    <property type="entry name" value="Caspase_cys_AS"/>
</dbReference>
<dbReference type="GO" id="GO:0006915">
    <property type="term" value="P:apoptotic process"/>
    <property type="evidence" value="ECO:0007669"/>
    <property type="project" value="UniProtKB-KW"/>
</dbReference>
<keyword evidence="6" id="KW-0645">Protease</keyword>
<dbReference type="InterPro" id="IPR001309">
    <property type="entry name" value="Pept_C14_p20"/>
</dbReference>
<feature type="region of interest" description="Disordered" evidence="18">
    <location>
        <begin position="99"/>
        <end position="126"/>
    </location>
</feature>
<evidence type="ECO:0000313" key="23">
    <source>
        <dbReference type="Proteomes" id="UP000887568"/>
    </source>
</evidence>
<dbReference type="InterPro" id="IPR001315">
    <property type="entry name" value="CARD"/>
</dbReference>
<dbReference type="InterPro" id="IPR011029">
    <property type="entry name" value="DEATH-like_dom_sf"/>
</dbReference>
<evidence type="ECO:0000256" key="17">
    <source>
        <dbReference type="RuleBase" id="RU003971"/>
    </source>
</evidence>
<evidence type="ECO:0000256" key="12">
    <source>
        <dbReference type="ARBA" id="ARBA00023242"/>
    </source>
</evidence>
<dbReference type="Pfam" id="PF00656">
    <property type="entry name" value="Peptidase_C14"/>
    <property type="match status" value="1"/>
</dbReference>
<dbReference type="PROSITE" id="PS01122">
    <property type="entry name" value="CASPASE_CYS"/>
    <property type="match status" value="1"/>
</dbReference>
<comment type="similarity">
    <text evidence="3 17">Belongs to the peptidase C14A family.</text>
</comment>
<keyword evidence="23" id="KW-1185">Reference proteome</keyword>
<accession>A0A914BGC1</accession>
<comment type="subcellular location">
    <subcellularLocation>
        <location evidence="2">Cytoplasm</location>
    </subcellularLocation>
    <subcellularLocation>
        <location evidence="1">Nucleus</location>
    </subcellularLocation>
</comment>
<dbReference type="GO" id="GO:0005737">
    <property type="term" value="C:cytoplasm"/>
    <property type="evidence" value="ECO:0007669"/>
    <property type="project" value="UniProtKB-SubCell"/>
</dbReference>
<dbReference type="InterPro" id="IPR016129">
    <property type="entry name" value="Caspase_his_AS"/>
</dbReference>
<evidence type="ECO:0000256" key="4">
    <source>
        <dbReference type="ARBA" id="ARBA00022490"/>
    </source>
</evidence>
<dbReference type="PIRSF" id="PIRSF038001">
    <property type="entry name" value="Caspase_ICE"/>
    <property type="match status" value="1"/>
</dbReference>
<evidence type="ECO:0000259" key="21">
    <source>
        <dbReference type="PROSITE" id="PS50209"/>
    </source>
</evidence>
<keyword evidence="10" id="KW-0788">Thiol protease</keyword>
<feature type="domain" description="Caspase family p20" evidence="20">
    <location>
        <begin position="187"/>
        <end position="309"/>
    </location>
</feature>
<dbReference type="AlphaFoldDB" id="A0A914BGC1"/>
<keyword evidence="4" id="KW-0963">Cytoplasm</keyword>
<evidence type="ECO:0000256" key="18">
    <source>
        <dbReference type="SAM" id="MobiDB-lite"/>
    </source>
</evidence>
<dbReference type="CDD" id="cd01671">
    <property type="entry name" value="CARD"/>
    <property type="match status" value="1"/>
</dbReference>
<dbReference type="Pfam" id="PF00619">
    <property type="entry name" value="CARD"/>
    <property type="match status" value="1"/>
</dbReference>
<keyword evidence="5" id="KW-0597">Phosphoprotein</keyword>
<dbReference type="InterPro" id="IPR002398">
    <property type="entry name" value="Pept_C14"/>
</dbReference>
<name>A0A914BGC1_PATMI</name>
<evidence type="ECO:0000259" key="19">
    <source>
        <dbReference type="PROSITE" id="PS50207"/>
    </source>
</evidence>
<dbReference type="SMART" id="SM00114">
    <property type="entry name" value="CARD"/>
    <property type="match status" value="1"/>
</dbReference>
<feature type="active site" evidence="16">
    <location>
        <position position="262"/>
    </location>
</feature>
<dbReference type="RefSeq" id="XP_038075144.1">
    <property type="nucleotide sequence ID" value="XM_038219216.1"/>
</dbReference>
<dbReference type="GO" id="GO:0042981">
    <property type="term" value="P:regulation of apoptotic process"/>
    <property type="evidence" value="ECO:0007669"/>
    <property type="project" value="InterPro"/>
</dbReference>
<evidence type="ECO:0000256" key="6">
    <source>
        <dbReference type="ARBA" id="ARBA00022670"/>
    </source>
</evidence>
<evidence type="ECO:0000256" key="1">
    <source>
        <dbReference type="ARBA" id="ARBA00004123"/>
    </source>
</evidence>
<evidence type="ECO:0000256" key="15">
    <source>
        <dbReference type="ARBA" id="ARBA00068172"/>
    </source>
</evidence>
<dbReference type="InterPro" id="IPR029030">
    <property type="entry name" value="Caspase-like_dom_sf"/>
</dbReference>
<proteinExistence type="inferred from homology"/>
<evidence type="ECO:0000256" key="7">
    <source>
        <dbReference type="ARBA" id="ARBA00022703"/>
    </source>
</evidence>
<evidence type="ECO:0000256" key="8">
    <source>
        <dbReference type="ARBA" id="ARBA00022737"/>
    </source>
</evidence>
<reference evidence="22" key="1">
    <citation type="submission" date="2022-11" db="UniProtKB">
        <authorList>
            <consortium name="EnsemblMetazoa"/>
        </authorList>
    </citation>
    <scope>IDENTIFICATION</scope>
</reference>
<dbReference type="EnsemblMetazoa" id="XM_038219216.1">
    <property type="protein sequence ID" value="XP_038075144.1"/>
    <property type="gene ID" value="LOC119742943"/>
</dbReference>
<dbReference type="GeneID" id="119742943"/>
<keyword evidence="8" id="KW-0677">Repeat</keyword>
<dbReference type="GO" id="GO:0010467">
    <property type="term" value="P:gene expression"/>
    <property type="evidence" value="ECO:0007669"/>
    <property type="project" value="UniProtKB-ARBA"/>
</dbReference>
<sequence length="452" mass="50866">MEEHQKKALRKNRVDLVQDMDLQYVFDGLVQRNIFDPADYEDFEVDGKVRRKINQRFLTALERRGPNAFRAFVDSLRAHKHGVLADMLDPASAPRYPAQMESRPGRVMDNPTDSITGPQGDSKLEPMDTSLPSKSYIASPTEEVQKVPWPGTTPADLTTKEMSMAPQPLADQDASDVDDVYQMKSKPRGIAIIINNKHFRTMNTRKGTNIDGKNLNYVFEKLGFTTLYKEDQTGEQMQQILREAASHNHQTFDCFVMAILSHGVEGAIYGTDERIVKIEDITRYFEGGRCPTLAGKPKLFFLQACRGERFDGGHEATDSKGIAPSDANAMQDSVAPISDEELAQRMLERELEDDTDASNAIRSKLPSQSDMLLAFATVPGFVSWRNSERGSWFVQALSEVFLEHSNTEDLLSMMTRVNNKVARAFESSSGRNKQIPAPVTMLRKKLYFNPGR</sequence>
<dbReference type="CDD" id="cd00032">
    <property type="entry name" value="CASc"/>
    <property type="match status" value="1"/>
</dbReference>
<dbReference type="InterPro" id="IPR011600">
    <property type="entry name" value="Pept_C14_caspase"/>
</dbReference>
<feature type="domain" description="CARD" evidence="21">
    <location>
        <begin position="1"/>
        <end position="91"/>
    </location>
</feature>
<dbReference type="PROSITE" id="PS50209">
    <property type="entry name" value="CARD"/>
    <property type="match status" value="1"/>
</dbReference>
<dbReference type="PANTHER" id="PTHR47901">
    <property type="entry name" value="CASPASE RECRUITMENT DOMAIN-CONTAINING PROTEIN 18"/>
    <property type="match status" value="1"/>
</dbReference>
<dbReference type="OrthoDB" id="6116485at2759"/>
<evidence type="ECO:0000259" key="20">
    <source>
        <dbReference type="PROSITE" id="PS50208"/>
    </source>
</evidence>
<keyword evidence="7" id="KW-0053">Apoptosis</keyword>
<dbReference type="PANTHER" id="PTHR47901:SF8">
    <property type="entry name" value="CASPASE-3"/>
    <property type="match status" value="1"/>
</dbReference>
<dbReference type="InterPro" id="IPR002138">
    <property type="entry name" value="Pept_C14_p10"/>
</dbReference>
<organism evidence="22 23">
    <name type="scientific">Patiria miniata</name>
    <name type="common">Bat star</name>
    <name type="synonym">Asterina miniata</name>
    <dbReference type="NCBI Taxonomy" id="46514"/>
    <lineage>
        <taxon>Eukaryota</taxon>
        <taxon>Metazoa</taxon>
        <taxon>Echinodermata</taxon>
        <taxon>Eleutherozoa</taxon>
        <taxon>Asterozoa</taxon>
        <taxon>Asteroidea</taxon>
        <taxon>Valvatacea</taxon>
        <taxon>Valvatida</taxon>
        <taxon>Asterinidae</taxon>
        <taxon>Patiria</taxon>
    </lineage>
</organism>
<dbReference type="PROSITE" id="PS50208">
    <property type="entry name" value="CASPASE_P20"/>
    <property type="match status" value="1"/>
</dbReference>
<dbReference type="PRINTS" id="PR00376">
    <property type="entry name" value="IL1BCENZYME"/>
</dbReference>
<dbReference type="GO" id="GO:0005634">
    <property type="term" value="C:nucleus"/>
    <property type="evidence" value="ECO:0007669"/>
    <property type="project" value="UniProtKB-SubCell"/>
</dbReference>
<dbReference type="GO" id="GO:0032991">
    <property type="term" value="C:protein-containing complex"/>
    <property type="evidence" value="ECO:0007669"/>
    <property type="project" value="UniProtKB-ARBA"/>
</dbReference>
<evidence type="ECO:0000256" key="2">
    <source>
        <dbReference type="ARBA" id="ARBA00004496"/>
    </source>
</evidence>
<dbReference type="Gene3D" id="3.40.50.1460">
    <property type="match status" value="1"/>
</dbReference>
<evidence type="ECO:0000256" key="16">
    <source>
        <dbReference type="PIRSR" id="PIRSR038001-1"/>
    </source>
</evidence>
<evidence type="ECO:0000256" key="11">
    <source>
        <dbReference type="ARBA" id="ARBA00023145"/>
    </source>
</evidence>
<evidence type="ECO:0000256" key="14">
    <source>
        <dbReference type="ARBA" id="ARBA00066479"/>
    </source>
</evidence>
<dbReference type="EC" id="3.4.22.61" evidence="14"/>
<dbReference type="Gene3D" id="1.10.533.10">
    <property type="entry name" value="Death Domain, Fas"/>
    <property type="match status" value="1"/>
</dbReference>
<keyword evidence="9" id="KW-0378">Hydrolase</keyword>
<dbReference type="Proteomes" id="UP000887568">
    <property type="component" value="Unplaced"/>
</dbReference>
<dbReference type="PROSITE" id="PS01121">
    <property type="entry name" value="CASPASE_HIS"/>
    <property type="match status" value="1"/>
</dbReference>
<feature type="active site" evidence="16">
    <location>
        <position position="305"/>
    </location>
</feature>
<dbReference type="GO" id="GO:0006508">
    <property type="term" value="P:proteolysis"/>
    <property type="evidence" value="ECO:0007669"/>
    <property type="project" value="UniProtKB-KW"/>
</dbReference>
<keyword evidence="11" id="KW-0865">Zymogen</keyword>
<dbReference type="GO" id="GO:0004197">
    <property type="term" value="F:cysteine-type endopeptidase activity"/>
    <property type="evidence" value="ECO:0007669"/>
    <property type="project" value="InterPro"/>
</dbReference>
<evidence type="ECO:0000256" key="10">
    <source>
        <dbReference type="ARBA" id="ARBA00022807"/>
    </source>
</evidence>
<comment type="catalytic activity">
    <reaction evidence="13">
        <text>Strict requirement for Asp at position P1 and has a preferred cleavage sequence of (Leu/Asp/Val)-Glu-Thr-Asp-|-(Gly/Ser/Ala).</text>
        <dbReference type="EC" id="3.4.22.61"/>
    </reaction>
</comment>
<dbReference type="InterPro" id="IPR015917">
    <property type="entry name" value="Pept_C14A"/>
</dbReference>
<dbReference type="PROSITE" id="PS50207">
    <property type="entry name" value="CASPASE_P10"/>
    <property type="match status" value="1"/>
</dbReference>
<evidence type="ECO:0000256" key="5">
    <source>
        <dbReference type="ARBA" id="ARBA00022553"/>
    </source>
</evidence>
<evidence type="ECO:0000313" key="22">
    <source>
        <dbReference type="EnsemblMetazoa" id="XP_038075144.1"/>
    </source>
</evidence>
<keyword evidence="12" id="KW-0539">Nucleus</keyword>